<keyword evidence="6" id="KW-0411">Iron-sulfur</keyword>
<accession>A0A840SI03</accession>
<evidence type="ECO:0000256" key="4">
    <source>
        <dbReference type="ARBA" id="ARBA00023002"/>
    </source>
</evidence>
<dbReference type="PROSITE" id="PS51085">
    <property type="entry name" value="2FE2S_FER_2"/>
    <property type="match status" value="1"/>
</dbReference>
<evidence type="ECO:0000256" key="5">
    <source>
        <dbReference type="ARBA" id="ARBA00023004"/>
    </source>
</evidence>
<dbReference type="PROSITE" id="PS00197">
    <property type="entry name" value="2FE2S_FER_1"/>
    <property type="match status" value="1"/>
</dbReference>
<comment type="caution">
    <text evidence="9">The sequence shown here is derived from an EMBL/GenBank/DDBJ whole genome shotgun (WGS) entry which is preliminary data.</text>
</comment>
<dbReference type="InterPro" id="IPR017927">
    <property type="entry name" value="FAD-bd_FR_type"/>
</dbReference>
<reference evidence="9 10" key="1">
    <citation type="submission" date="2020-08" db="EMBL/GenBank/DDBJ databases">
        <title>Genomic Encyclopedia of Type Strains, Phase IV (KMG-IV): sequencing the most valuable type-strain genomes for metagenomic binning, comparative biology and taxonomic classification.</title>
        <authorList>
            <person name="Goeker M."/>
        </authorList>
    </citation>
    <scope>NUCLEOTIDE SEQUENCE [LARGE SCALE GENOMIC DNA]</scope>
    <source>
        <strain evidence="9 10">DSM 101730</strain>
    </source>
</reference>
<name>A0A840SI03_9RHOB</name>
<dbReference type="GO" id="GO:0032259">
    <property type="term" value="P:methylation"/>
    <property type="evidence" value="ECO:0007669"/>
    <property type="project" value="UniProtKB-KW"/>
</dbReference>
<dbReference type="InterPro" id="IPR050415">
    <property type="entry name" value="MRET"/>
</dbReference>
<dbReference type="PANTHER" id="PTHR47354">
    <property type="entry name" value="NADH OXIDOREDUCTASE HCR"/>
    <property type="match status" value="1"/>
</dbReference>
<dbReference type="RefSeq" id="WP_184146438.1">
    <property type="nucleotide sequence ID" value="NZ_JACHFM010000001.1"/>
</dbReference>
<sequence>MQLPSSDGDLEVIVRCVRPETSEIRSFVLVPKSGDTLPPFEAGAHIDVFPIQGIVRQYSLLNDPSDRSRYVLGVKREQNGRGGSSAMHGTLQEGCTLRISRPKNHFALRPNTGRNLLLAGGIGVTPLLSMSQALAARGADFELHYFARSNSELAFRGMINESAWSDRVSYHFGLVPPLLTEVIEEILGKPGDDDAIYMCGPGPFMDLVRSSAEGLGWAPGGIVAEHFSAAPPKLVPGADEFVVRLAKRGVEFVVPSDKAIIDVLREAGIEVQTSCEQGVCGTCVTPVLEGEPEHHDLFLSDEERDSGLMTLCVSRSRSKLLVLDI</sequence>
<keyword evidence="9" id="KW-0808">Transferase</keyword>
<evidence type="ECO:0000256" key="1">
    <source>
        <dbReference type="ARBA" id="ARBA00022630"/>
    </source>
</evidence>
<dbReference type="InterPro" id="IPR012675">
    <property type="entry name" value="Beta-grasp_dom_sf"/>
</dbReference>
<feature type="domain" description="FAD-binding FR-type" evidence="8">
    <location>
        <begin position="7"/>
        <end position="109"/>
    </location>
</feature>
<dbReference type="Gene3D" id="2.40.30.10">
    <property type="entry name" value="Translation factors"/>
    <property type="match status" value="1"/>
</dbReference>
<dbReference type="Pfam" id="PF00111">
    <property type="entry name" value="Fer2"/>
    <property type="match status" value="1"/>
</dbReference>
<keyword evidence="10" id="KW-1185">Reference proteome</keyword>
<dbReference type="EC" id="1.14.13.82" evidence="9"/>
<dbReference type="InterPro" id="IPR001041">
    <property type="entry name" value="2Fe-2S_ferredoxin-type"/>
</dbReference>
<dbReference type="EMBL" id="JACHFM010000001">
    <property type="protein sequence ID" value="MBB5220390.1"/>
    <property type="molecule type" value="Genomic_DNA"/>
</dbReference>
<dbReference type="CDD" id="cd06185">
    <property type="entry name" value="PDR_like"/>
    <property type="match status" value="1"/>
</dbReference>
<keyword evidence="3" id="KW-0479">Metal-binding</keyword>
<evidence type="ECO:0000259" key="7">
    <source>
        <dbReference type="PROSITE" id="PS51085"/>
    </source>
</evidence>
<dbReference type="PANTHER" id="PTHR47354:SF1">
    <property type="entry name" value="CARNITINE MONOOXYGENASE REDUCTASE SUBUNIT"/>
    <property type="match status" value="1"/>
</dbReference>
<evidence type="ECO:0000256" key="6">
    <source>
        <dbReference type="ARBA" id="ARBA00023014"/>
    </source>
</evidence>
<evidence type="ECO:0000313" key="9">
    <source>
        <dbReference type="EMBL" id="MBB5220390.1"/>
    </source>
</evidence>
<protein>
    <submittedName>
        <fullName evidence="9">Vanillate O-demethylase ferredoxin subunit</fullName>
        <ecNumber evidence="9">1.14.13.82</ecNumber>
    </submittedName>
</protein>
<dbReference type="GO" id="GO:0018489">
    <property type="term" value="F:vanillate monooxygenase activity"/>
    <property type="evidence" value="ECO:0007669"/>
    <property type="project" value="UniProtKB-EC"/>
</dbReference>
<dbReference type="CDD" id="cd00207">
    <property type="entry name" value="fer2"/>
    <property type="match status" value="1"/>
</dbReference>
<dbReference type="Proteomes" id="UP000549457">
    <property type="component" value="Unassembled WGS sequence"/>
</dbReference>
<dbReference type="PROSITE" id="PS51384">
    <property type="entry name" value="FAD_FR"/>
    <property type="match status" value="1"/>
</dbReference>
<dbReference type="InterPro" id="IPR036010">
    <property type="entry name" value="2Fe-2S_ferredoxin-like_sf"/>
</dbReference>
<evidence type="ECO:0000313" key="10">
    <source>
        <dbReference type="Proteomes" id="UP000549457"/>
    </source>
</evidence>
<dbReference type="GO" id="GO:0046872">
    <property type="term" value="F:metal ion binding"/>
    <property type="evidence" value="ECO:0007669"/>
    <property type="project" value="UniProtKB-KW"/>
</dbReference>
<keyword evidence="9" id="KW-0489">Methyltransferase</keyword>
<organism evidence="9 10">
    <name type="scientific">Amaricoccus macauensis</name>
    <dbReference type="NCBI Taxonomy" id="57001"/>
    <lineage>
        <taxon>Bacteria</taxon>
        <taxon>Pseudomonadati</taxon>
        <taxon>Pseudomonadota</taxon>
        <taxon>Alphaproteobacteria</taxon>
        <taxon>Rhodobacterales</taxon>
        <taxon>Paracoccaceae</taxon>
        <taxon>Amaricoccus</taxon>
    </lineage>
</organism>
<feature type="domain" description="2Fe-2S ferredoxin-type" evidence="7">
    <location>
        <begin position="241"/>
        <end position="325"/>
    </location>
</feature>
<dbReference type="AlphaFoldDB" id="A0A840SI03"/>
<dbReference type="SUPFAM" id="SSF63380">
    <property type="entry name" value="Riboflavin synthase domain-like"/>
    <property type="match status" value="1"/>
</dbReference>
<dbReference type="GO" id="GO:0008168">
    <property type="term" value="F:methyltransferase activity"/>
    <property type="evidence" value="ECO:0007669"/>
    <property type="project" value="UniProtKB-KW"/>
</dbReference>
<dbReference type="GO" id="GO:0051537">
    <property type="term" value="F:2 iron, 2 sulfur cluster binding"/>
    <property type="evidence" value="ECO:0007669"/>
    <property type="project" value="UniProtKB-KW"/>
</dbReference>
<keyword evidence="1" id="KW-0285">Flavoprotein</keyword>
<keyword evidence="4 9" id="KW-0560">Oxidoreductase</keyword>
<dbReference type="Gene3D" id="3.40.50.80">
    <property type="entry name" value="Nucleotide-binding domain of ferredoxin-NADP reductase (FNR) module"/>
    <property type="match status" value="1"/>
</dbReference>
<keyword evidence="5" id="KW-0408">Iron</keyword>
<dbReference type="InterPro" id="IPR039261">
    <property type="entry name" value="FNR_nucleotide-bd"/>
</dbReference>
<dbReference type="InterPro" id="IPR006058">
    <property type="entry name" value="2Fe2S_fd_BS"/>
</dbReference>
<dbReference type="PRINTS" id="PR00409">
    <property type="entry name" value="PHDIOXRDTASE"/>
</dbReference>
<dbReference type="InterPro" id="IPR017938">
    <property type="entry name" value="Riboflavin_synthase-like_b-brl"/>
</dbReference>
<gene>
    <name evidence="9" type="ORF">HNP73_000311</name>
</gene>
<proteinExistence type="predicted"/>
<evidence type="ECO:0000259" key="8">
    <source>
        <dbReference type="PROSITE" id="PS51384"/>
    </source>
</evidence>
<evidence type="ECO:0000256" key="3">
    <source>
        <dbReference type="ARBA" id="ARBA00022723"/>
    </source>
</evidence>
<dbReference type="SUPFAM" id="SSF54292">
    <property type="entry name" value="2Fe-2S ferredoxin-like"/>
    <property type="match status" value="1"/>
</dbReference>
<dbReference type="SUPFAM" id="SSF52343">
    <property type="entry name" value="Ferredoxin reductase-like, C-terminal NADP-linked domain"/>
    <property type="match status" value="1"/>
</dbReference>
<dbReference type="Gene3D" id="3.10.20.30">
    <property type="match status" value="1"/>
</dbReference>
<evidence type="ECO:0000256" key="2">
    <source>
        <dbReference type="ARBA" id="ARBA00022714"/>
    </source>
</evidence>
<keyword evidence="2" id="KW-0001">2Fe-2S</keyword>